<keyword evidence="1" id="KW-0812">Transmembrane</keyword>
<keyword evidence="1" id="KW-1133">Transmembrane helix</keyword>
<name>A0A183C1Q8_GLOPA</name>
<keyword evidence="1" id="KW-0472">Membrane</keyword>
<reference evidence="3" key="2">
    <citation type="submission" date="2016-06" db="UniProtKB">
        <authorList>
            <consortium name="WormBaseParasite"/>
        </authorList>
    </citation>
    <scope>IDENTIFICATION</scope>
</reference>
<evidence type="ECO:0000313" key="2">
    <source>
        <dbReference type="Proteomes" id="UP000050741"/>
    </source>
</evidence>
<reference evidence="2" key="1">
    <citation type="submission" date="2014-05" db="EMBL/GenBank/DDBJ databases">
        <title>The genome and life-stage specific transcriptomes of Globodera pallida elucidate key aspects of plant parasitism by a cyst nematode.</title>
        <authorList>
            <person name="Cotton J.A."/>
            <person name="Lilley C.J."/>
            <person name="Jones L.M."/>
            <person name="Kikuchi T."/>
            <person name="Reid A.J."/>
            <person name="Thorpe P."/>
            <person name="Tsai I.J."/>
            <person name="Beasley H."/>
            <person name="Blok V."/>
            <person name="Cock P.J.A."/>
            <person name="Van den Akker S.E."/>
            <person name="Holroyd N."/>
            <person name="Hunt M."/>
            <person name="Mantelin S."/>
            <person name="Naghra H."/>
            <person name="Pain A."/>
            <person name="Palomares-Rius J.E."/>
            <person name="Zarowiecki M."/>
            <person name="Berriman M."/>
            <person name="Jones J.T."/>
            <person name="Urwin P.E."/>
        </authorList>
    </citation>
    <scope>NUCLEOTIDE SEQUENCE [LARGE SCALE GENOMIC DNA]</scope>
    <source>
        <strain evidence="2">Lindley</strain>
    </source>
</reference>
<organism evidence="2 3">
    <name type="scientific">Globodera pallida</name>
    <name type="common">Potato cyst nematode worm</name>
    <name type="synonym">Heterodera pallida</name>
    <dbReference type="NCBI Taxonomy" id="36090"/>
    <lineage>
        <taxon>Eukaryota</taxon>
        <taxon>Metazoa</taxon>
        <taxon>Ecdysozoa</taxon>
        <taxon>Nematoda</taxon>
        <taxon>Chromadorea</taxon>
        <taxon>Rhabditida</taxon>
        <taxon>Tylenchina</taxon>
        <taxon>Tylenchomorpha</taxon>
        <taxon>Tylenchoidea</taxon>
        <taxon>Heteroderidae</taxon>
        <taxon>Heteroderinae</taxon>
        <taxon>Globodera</taxon>
    </lineage>
</organism>
<protein>
    <submittedName>
        <fullName evidence="3">Inner membrane protein</fullName>
    </submittedName>
</protein>
<evidence type="ECO:0000313" key="3">
    <source>
        <dbReference type="WBParaSite" id="GPLIN_000680200"/>
    </source>
</evidence>
<feature type="transmembrane region" description="Helical" evidence="1">
    <location>
        <begin position="49"/>
        <end position="70"/>
    </location>
</feature>
<feature type="transmembrane region" description="Helical" evidence="1">
    <location>
        <begin position="22"/>
        <end position="42"/>
    </location>
</feature>
<keyword evidence="2" id="KW-1185">Reference proteome</keyword>
<dbReference type="AlphaFoldDB" id="A0A183C1Q8"/>
<sequence length="117" mass="13189">MACCGDKWMFCCCCHVTKAAHIIAWMALILTILGGVLNFLYAPAFRMHSAMFILIALVTGLPIILGNLLGKRSHRIYWPFLIINGIYILHGFLQIIFLSMHTIFIFKSPAFVDVSID</sequence>
<dbReference type="WBParaSite" id="GPLIN_000680200">
    <property type="protein sequence ID" value="GPLIN_000680200"/>
    <property type="gene ID" value="GPLIN_000680200"/>
</dbReference>
<accession>A0A183C1Q8</accession>
<feature type="transmembrane region" description="Helical" evidence="1">
    <location>
        <begin position="76"/>
        <end position="98"/>
    </location>
</feature>
<dbReference type="Proteomes" id="UP000050741">
    <property type="component" value="Unassembled WGS sequence"/>
</dbReference>
<proteinExistence type="predicted"/>
<evidence type="ECO:0000256" key="1">
    <source>
        <dbReference type="SAM" id="Phobius"/>
    </source>
</evidence>